<dbReference type="Gene3D" id="3.30.450.20">
    <property type="entry name" value="PAS domain"/>
    <property type="match status" value="1"/>
</dbReference>
<keyword evidence="2" id="KW-0813">Transport</keyword>
<dbReference type="GO" id="GO:0005891">
    <property type="term" value="C:voltage-gated calcium channel complex"/>
    <property type="evidence" value="ECO:0007669"/>
    <property type="project" value="TreeGrafter"/>
</dbReference>
<evidence type="ECO:0000256" key="7">
    <source>
        <dbReference type="ARBA" id="ARBA00022837"/>
    </source>
</evidence>
<evidence type="ECO:0000256" key="3">
    <source>
        <dbReference type="ARBA" id="ARBA00022568"/>
    </source>
</evidence>
<evidence type="ECO:0000256" key="4">
    <source>
        <dbReference type="ARBA" id="ARBA00022673"/>
    </source>
</evidence>
<keyword evidence="7" id="KW-0106">Calcium</keyword>
<evidence type="ECO:0000256" key="6">
    <source>
        <dbReference type="ARBA" id="ARBA00022729"/>
    </source>
</evidence>
<dbReference type="EMBL" id="OB660554">
    <property type="protein sequence ID" value="CAD7225327.1"/>
    <property type="molecule type" value="Genomic_DNA"/>
</dbReference>
<evidence type="ECO:0000313" key="14">
    <source>
        <dbReference type="EMBL" id="CAD7225327.1"/>
    </source>
</evidence>
<evidence type="ECO:0000256" key="13">
    <source>
        <dbReference type="ARBA" id="ARBA00023303"/>
    </source>
</evidence>
<accession>A0A7R8ZIT2</accession>
<dbReference type="SMART" id="SM00327">
    <property type="entry name" value="VWA"/>
    <property type="match status" value="1"/>
</dbReference>
<dbReference type="InterPro" id="IPR036465">
    <property type="entry name" value="vWFA_dom_sf"/>
</dbReference>
<keyword evidence="8" id="KW-0851">Voltage-gated channel</keyword>
<dbReference type="Gene3D" id="3.40.50.410">
    <property type="entry name" value="von Willebrand factor, type A domain"/>
    <property type="match status" value="1"/>
</dbReference>
<protein>
    <submittedName>
        <fullName evidence="14">Uncharacterized protein</fullName>
    </submittedName>
</protein>
<evidence type="ECO:0000256" key="1">
    <source>
        <dbReference type="ARBA" id="ARBA00004479"/>
    </source>
</evidence>
<keyword evidence="4" id="KW-0107">Calcium channel</keyword>
<dbReference type="Pfam" id="PF13519">
    <property type="entry name" value="VWA_2"/>
    <property type="match status" value="1"/>
</dbReference>
<evidence type="ECO:0000256" key="10">
    <source>
        <dbReference type="ARBA" id="ARBA00023065"/>
    </source>
</evidence>
<dbReference type="InterPro" id="IPR013608">
    <property type="entry name" value="VWA_N"/>
</dbReference>
<organism evidence="14">
    <name type="scientific">Cyprideis torosa</name>
    <dbReference type="NCBI Taxonomy" id="163714"/>
    <lineage>
        <taxon>Eukaryota</taxon>
        <taxon>Metazoa</taxon>
        <taxon>Ecdysozoa</taxon>
        <taxon>Arthropoda</taxon>
        <taxon>Crustacea</taxon>
        <taxon>Oligostraca</taxon>
        <taxon>Ostracoda</taxon>
        <taxon>Podocopa</taxon>
        <taxon>Podocopida</taxon>
        <taxon>Cytherocopina</taxon>
        <taxon>Cytheroidea</taxon>
        <taxon>Cytherideidae</taxon>
        <taxon>Cyprideis</taxon>
    </lineage>
</organism>
<dbReference type="AlphaFoldDB" id="A0A7R8ZIT2"/>
<dbReference type="PROSITE" id="PS50234">
    <property type="entry name" value="VWFA"/>
    <property type="match status" value="1"/>
</dbReference>
<keyword evidence="13" id="KW-0407">Ion channel</keyword>
<evidence type="ECO:0000256" key="5">
    <source>
        <dbReference type="ARBA" id="ARBA00022692"/>
    </source>
</evidence>
<comment type="subcellular location">
    <subcellularLocation>
        <location evidence="1">Membrane</location>
        <topology evidence="1">Single-pass type I membrane protein</topology>
    </subcellularLocation>
</comment>
<dbReference type="FunFam" id="3.40.50.410:FF:000007">
    <property type="entry name" value="Calcium voltage-gated channel auxiliary subunit alpha2delta 3"/>
    <property type="match status" value="1"/>
</dbReference>
<keyword evidence="10" id="KW-0406">Ion transport</keyword>
<dbReference type="PANTHER" id="PTHR10166">
    <property type="entry name" value="VOLTAGE-DEPENDENT CALCIUM CHANNEL SUBUNIT ALPHA-2/DELTA-RELATED"/>
    <property type="match status" value="1"/>
</dbReference>
<evidence type="ECO:0000256" key="12">
    <source>
        <dbReference type="ARBA" id="ARBA00023180"/>
    </source>
</evidence>
<keyword evidence="6" id="KW-0732">Signal</keyword>
<evidence type="ECO:0000256" key="11">
    <source>
        <dbReference type="ARBA" id="ARBA00023136"/>
    </source>
</evidence>
<keyword evidence="3" id="KW-0109">Calcium transport</keyword>
<keyword evidence="9" id="KW-1133">Transmembrane helix</keyword>
<evidence type="ECO:0000256" key="8">
    <source>
        <dbReference type="ARBA" id="ARBA00022882"/>
    </source>
</evidence>
<dbReference type="Pfam" id="PF08399">
    <property type="entry name" value="VWA_N"/>
    <property type="match status" value="1"/>
</dbReference>
<keyword evidence="5" id="KW-0812">Transmembrane</keyword>
<evidence type="ECO:0000256" key="2">
    <source>
        <dbReference type="ARBA" id="ARBA00022448"/>
    </source>
</evidence>
<dbReference type="OrthoDB" id="10054666at2759"/>
<gene>
    <name evidence="14" type="ORF">CTOB1V02_LOCUS3272</name>
</gene>
<evidence type="ECO:0000256" key="9">
    <source>
        <dbReference type="ARBA" id="ARBA00022989"/>
    </source>
</evidence>
<proteinExistence type="predicted"/>
<keyword evidence="11" id="KW-0472">Membrane</keyword>
<name>A0A7R8ZIT2_9CRUS</name>
<sequence>MWLKARHPLVRDVWGNMIYAIWSNNNFRKGMTAEHFRREKIESLIKETQSDVAAVMNKKIEAVKRLMDTMENKVREGSDYNCLSEAHEVNSYRYFNAKEFQVCPEGGGQRGEDCLILRETDPRFSVPVNNSMSVIHVPVNVYNRGCEVVKAMRWSEQLDNMFQSNYELDPAISWQYFGSETGFMRFFPGSRWPELDHIVDEFDARMRPWYTRAAASPKEIIVLVDWSGSMSGLRKEIAKHVVWNILETLTDDDFVNVIRFNEKPDPVIPCYRDTIVQANSENVRRFRDELDQGEEKGPESIANFTQAFTMAFELLKQFNDTDEGANCNQAIMLITDGAPDNYKLDNYKAVFNQYNWPFIQVRVFSYLIGREVTETREVEWMACANKGYFVHITTLAEVKEQVLKYIPVMARPLVLYGDHHPVVWTSLFAHTVKRQANLLGVAGIDFPIKDIQRYIPSYKLGVNGYPFMVSNNGHVIFHRNLNPVYMEYILKPNYNAIDLLEAELTNCQMGPREHDQKLVDMRNNMVQQTDSSTRRMLVYIPLDKNKRVSVREQDYSYYPIENTTYSLGIAWPSSYGGTRFVGQIEIKREPAGRNVTEYLMRDRNWKVHPDWVYCTYRRMAEHTFPSPEDQVLHFVTRTQEPRWEWRSVRVPPRVLDPVRSTDYFCDKELLQSLLFDARATDVYDLKNTHSLNAHEDALGAEAVDYVIRAFVATRSGLTRWRDYNPLPPTTDFDDEQKP</sequence>
<dbReference type="GO" id="GO:0005245">
    <property type="term" value="F:voltage-gated calcium channel activity"/>
    <property type="evidence" value="ECO:0007669"/>
    <property type="project" value="TreeGrafter"/>
</dbReference>
<keyword evidence="12" id="KW-0325">Glycoprotein</keyword>
<dbReference type="InterPro" id="IPR002035">
    <property type="entry name" value="VWF_A"/>
</dbReference>
<dbReference type="SUPFAM" id="SSF53300">
    <property type="entry name" value="vWA-like"/>
    <property type="match status" value="1"/>
</dbReference>
<reference evidence="14" key="1">
    <citation type="submission" date="2020-11" db="EMBL/GenBank/DDBJ databases">
        <authorList>
            <person name="Tran Van P."/>
        </authorList>
    </citation>
    <scope>NUCLEOTIDE SEQUENCE</scope>
</reference>
<dbReference type="PANTHER" id="PTHR10166:SF37">
    <property type="entry name" value="STOLID, ISOFORM H"/>
    <property type="match status" value="1"/>
</dbReference>
<dbReference type="InterPro" id="IPR051173">
    <property type="entry name" value="Ca_channel_alpha-2/delta"/>
</dbReference>